<dbReference type="AlphaFoldDB" id="A0A6C0CFJ5"/>
<dbReference type="EMBL" id="MN739403">
    <property type="protein sequence ID" value="QHT02922.1"/>
    <property type="molecule type" value="Genomic_DNA"/>
</dbReference>
<organism evidence="1">
    <name type="scientific">viral metagenome</name>
    <dbReference type="NCBI Taxonomy" id="1070528"/>
    <lineage>
        <taxon>unclassified sequences</taxon>
        <taxon>metagenomes</taxon>
        <taxon>organismal metagenomes</taxon>
    </lineage>
</organism>
<sequence>MPDYLQSISRVSNVHNKEVKILDSILNYYYWLNKLNDNVNSQMKMKSSFKPLTLAGKFKISYDKNNIVFNRIIFTSPEFNIIIKGSFMKIDDSIVYYKHREISFETYDMTKK</sequence>
<evidence type="ECO:0000313" key="1">
    <source>
        <dbReference type="EMBL" id="QHT02922.1"/>
    </source>
</evidence>
<proteinExistence type="predicted"/>
<protein>
    <submittedName>
        <fullName evidence="1">Uncharacterized protein</fullName>
    </submittedName>
</protein>
<accession>A0A6C0CFJ5</accession>
<name>A0A6C0CFJ5_9ZZZZ</name>
<reference evidence="1" key="1">
    <citation type="journal article" date="2020" name="Nature">
        <title>Giant virus diversity and host interactions through global metagenomics.</title>
        <authorList>
            <person name="Schulz F."/>
            <person name="Roux S."/>
            <person name="Paez-Espino D."/>
            <person name="Jungbluth S."/>
            <person name="Walsh D.A."/>
            <person name="Denef V.J."/>
            <person name="McMahon K.D."/>
            <person name="Konstantinidis K.T."/>
            <person name="Eloe-Fadrosh E.A."/>
            <person name="Kyrpides N.C."/>
            <person name="Woyke T."/>
        </authorList>
    </citation>
    <scope>NUCLEOTIDE SEQUENCE</scope>
    <source>
        <strain evidence="1">GVMAG-M-3300020727-4</strain>
    </source>
</reference>